<evidence type="ECO:0000313" key="5">
    <source>
        <dbReference type="Proteomes" id="UP000618382"/>
    </source>
</evidence>
<dbReference type="EMBL" id="JACCBK010000001">
    <property type="protein sequence ID" value="NYD87077.1"/>
    <property type="molecule type" value="Genomic_DNA"/>
</dbReference>
<evidence type="ECO:0000313" key="2">
    <source>
        <dbReference type="EMBL" id="GIG32137.1"/>
    </source>
</evidence>
<feature type="compositionally biased region" description="Low complexity" evidence="1">
    <location>
        <begin position="1"/>
        <end position="15"/>
    </location>
</feature>
<dbReference type="Proteomes" id="UP000577956">
    <property type="component" value="Unassembled WGS sequence"/>
</dbReference>
<reference evidence="2 5" key="2">
    <citation type="submission" date="2021-01" db="EMBL/GenBank/DDBJ databases">
        <title>Whole genome shotgun sequence of Cellulomonas oligotrophica NBRC 109435.</title>
        <authorList>
            <person name="Komaki H."/>
            <person name="Tamura T."/>
        </authorList>
    </citation>
    <scope>NUCLEOTIDE SEQUENCE [LARGE SCALE GENOMIC DNA]</scope>
    <source>
        <strain evidence="2 5">NBRC 109435</strain>
    </source>
</reference>
<organism evidence="3 4">
    <name type="scientific">Cellulomonas oligotrophica</name>
    <dbReference type="NCBI Taxonomy" id="931536"/>
    <lineage>
        <taxon>Bacteria</taxon>
        <taxon>Bacillati</taxon>
        <taxon>Actinomycetota</taxon>
        <taxon>Actinomycetes</taxon>
        <taxon>Micrococcales</taxon>
        <taxon>Cellulomonadaceae</taxon>
        <taxon>Cellulomonas</taxon>
    </lineage>
</organism>
<keyword evidence="5" id="KW-1185">Reference proteome</keyword>
<dbReference type="AlphaFoldDB" id="A0A7Y9JYR7"/>
<evidence type="ECO:0008006" key="6">
    <source>
        <dbReference type="Google" id="ProtNLM"/>
    </source>
</evidence>
<protein>
    <recommendedName>
        <fullName evidence="6">STAS domain-containing protein</fullName>
    </recommendedName>
</protein>
<evidence type="ECO:0000313" key="4">
    <source>
        <dbReference type="Proteomes" id="UP000577956"/>
    </source>
</evidence>
<accession>A0A7Y9JYR7</accession>
<dbReference type="EMBL" id="BONN01000003">
    <property type="protein sequence ID" value="GIG32137.1"/>
    <property type="molecule type" value="Genomic_DNA"/>
</dbReference>
<dbReference type="Proteomes" id="UP000618382">
    <property type="component" value="Unassembled WGS sequence"/>
</dbReference>
<gene>
    <name evidence="3" type="ORF">BKA21_002626</name>
    <name evidence="2" type="ORF">Col01nite_12960</name>
</gene>
<dbReference type="RefSeq" id="WP_140459541.1">
    <property type="nucleotide sequence ID" value="NZ_BAABFI010000009.1"/>
</dbReference>
<feature type="region of interest" description="Disordered" evidence="1">
    <location>
        <begin position="1"/>
        <end position="44"/>
    </location>
</feature>
<proteinExistence type="predicted"/>
<sequence length="138" mass="14022">MTTTTATRTRRTGTGNAELVLLPGGTATPAPGRGTTGPEPWITVNVRPTGSFGRDDVGRLRTLLDAVAACASIVVLDLRSARLRSPHAVEVIDEAGAALEARGGCLLCVGADADARARLAGCRHAVVAAPEASPSEPA</sequence>
<name>A0A7Y9JYR7_9CELL</name>
<comment type="caution">
    <text evidence="3">The sequence shown here is derived from an EMBL/GenBank/DDBJ whole genome shotgun (WGS) entry which is preliminary data.</text>
</comment>
<feature type="compositionally biased region" description="Low complexity" evidence="1">
    <location>
        <begin position="23"/>
        <end position="38"/>
    </location>
</feature>
<reference evidence="3 4" key="1">
    <citation type="submission" date="2020-07" db="EMBL/GenBank/DDBJ databases">
        <title>Sequencing the genomes of 1000 actinobacteria strains.</title>
        <authorList>
            <person name="Klenk H.-P."/>
        </authorList>
    </citation>
    <scope>NUCLEOTIDE SEQUENCE [LARGE SCALE GENOMIC DNA]</scope>
    <source>
        <strain evidence="3 4">DSM 24482</strain>
    </source>
</reference>
<evidence type="ECO:0000313" key="3">
    <source>
        <dbReference type="EMBL" id="NYD87077.1"/>
    </source>
</evidence>
<evidence type="ECO:0000256" key="1">
    <source>
        <dbReference type="SAM" id="MobiDB-lite"/>
    </source>
</evidence>